<comment type="pathway">
    <text evidence="1">Cofactor biosynthesis; FAD biosynthesis; FAD from FMN: step 1/1.</text>
</comment>
<evidence type="ECO:0000259" key="14">
    <source>
        <dbReference type="Pfam" id="PF01507"/>
    </source>
</evidence>
<reference evidence="15 16" key="1">
    <citation type="journal article" date="2017" name="Genome Biol. Evol.">
        <title>Phytophthora megakarya and P. palmivora, closely related causal agents of cacao black pod rot, underwent increases in genome sizes and gene numbers by different mechanisms.</title>
        <authorList>
            <person name="Ali S.S."/>
            <person name="Shao J."/>
            <person name="Lary D.J."/>
            <person name="Kronmiller B."/>
            <person name="Shen D."/>
            <person name="Strem M.D."/>
            <person name="Amoako-Attah I."/>
            <person name="Akrofi A.Y."/>
            <person name="Begoude B.A."/>
            <person name="Ten Hoopen G.M."/>
            <person name="Coulibaly K."/>
            <person name="Kebe B.I."/>
            <person name="Melnick R.L."/>
            <person name="Guiltinan M.J."/>
            <person name="Tyler B.M."/>
            <person name="Meinhardt L.W."/>
            <person name="Bailey B.A."/>
        </authorList>
    </citation>
    <scope>NUCLEOTIDE SEQUENCE [LARGE SCALE GENOMIC DNA]</scope>
    <source>
        <strain evidence="16">sbr112.9</strain>
    </source>
</reference>
<evidence type="ECO:0000256" key="9">
    <source>
        <dbReference type="ARBA" id="ARBA00022840"/>
    </source>
</evidence>
<keyword evidence="5" id="KW-0808">Transferase</keyword>
<dbReference type="InterPro" id="IPR014729">
    <property type="entry name" value="Rossmann-like_a/b/a_fold"/>
</dbReference>
<evidence type="ECO:0000256" key="2">
    <source>
        <dbReference type="ARBA" id="ARBA00012393"/>
    </source>
</evidence>
<dbReference type="PANTHER" id="PTHR23293:SF9">
    <property type="entry name" value="FAD SYNTHASE"/>
    <property type="match status" value="1"/>
</dbReference>
<dbReference type="GO" id="GO:0006747">
    <property type="term" value="P:FAD biosynthetic process"/>
    <property type="evidence" value="ECO:0007669"/>
    <property type="project" value="TreeGrafter"/>
</dbReference>
<dbReference type="Gene3D" id="3.40.50.620">
    <property type="entry name" value="HUPs"/>
    <property type="match status" value="1"/>
</dbReference>
<evidence type="ECO:0000313" key="15">
    <source>
        <dbReference type="EMBL" id="POM68939.1"/>
    </source>
</evidence>
<feature type="domain" description="Phosphoadenosine phosphosulphate reductase" evidence="14">
    <location>
        <begin position="247"/>
        <end position="331"/>
    </location>
</feature>
<evidence type="ECO:0000256" key="12">
    <source>
        <dbReference type="ARBA" id="ARBA00049494"/>
    </source>
</evidence>
<evidence type="ECO:0000256" key="7">
    <source>
        <dbReference type="ARBA" id="ARBA00022741"/>
    </source>
</evidence>
<dbReference type="EC" id="2.7.7.2" evidence="2"/>
<dbReference type="Proteomes" id="UP000237271">
    <property type="component" value="Unassembled WGS sequence"/>
</dbReference>
<dbReference type="AlphaFoldDB" id="A0A2P4XTY1"/>
<accession>A0A2P4XTY1</accession>
<evidence type="ECO:0000256" key="5">
    <source>
        <dbReference type="ARBA" id="ARBA00022679"/>
    </source>
</evidence>
<proteinExistence type="predicted"/>
<organism evidence="15 16">
    <name type="scientific">Phytophthora palmivora</name>
    <dbReference type="NCBI Taxonomy" id="4796"/>
    <lineage>
        <taxon>Eukaryota</taxon>
        <taxon>Sar</taxon>
        <taxon>Stramenopiles</taxon>
        <taxon>Oomycota</taxon>
        <taxon>Peronosporomycetes</taxon>
        <taxon>Peronosporales</taxon>
        <taxon>Peronosporaceae</taxon>
        <taxon>Phytophthora</taxon>
    </lineage>
</organism>
<evidence type="ECO:0000256" key="11">
    <source>
        <dbReference type="ARBA" id="ARBA00031871"/>
    </source>
</evidence>
<keyword evidence="7" id="KW-0547">Nucleotide-binding</keyword>
<feature type="region of interest" description="Disordered" evidence="13">
    <location>
        <begin position="1"/>
        <end position="70"/>
    </location>
</feature>
<keyword evidence="8" id="KW-0274">FAD</keyword>
<keyword evidence="16" id="KW-1185">Reference proteome</keyword>
<comment type="caution">
    <text evidence="15">The sequence shown here is derived from an EMBL/GenBank/DDBJ whole genome shotgun (WGS) entry which is preliminary data.</text>
</comment>
<comment type="catalytic activity">
    <reaction evidence="12">
        <text>FMN + ATP + H(+) = FAD + diphosphate</text>
        <dbReference type="Rhea" id="RHEA:17237"/>
        <dbReference type="ChEBI" id="CHEBI:15378"/>
        <dbReference type="ChEBI" id="CHEBI:30616"/>
        <dbReference type="ChEBI" id="CHEBI:33019"/>
        <dbReference type="ChEBI" id="CHEBI:57692"/>
        <dbReference type="ChEBI" id="CHEBI:58210"/>
        <dbReference type="EC" id="2.7.7.2"/>
    </reaction>
</comment>
<evidence type="ECO:0000256" key="4">
    <source>
        <dbReference type="ARBA" id="ARBA00022643"/>
    </source>
</evidence>
<dbReference type="OrthoDB" id="270728at2759"/>
<dbReference type="Pfam" id="PF01507">
    <property type="entry name" value="PAPS_reduct"/>
    <property type="match status" value="2"/>
</dbReference>
<dbReference type="PANTHER" id="PTHR23293">
    <property type="entry name" value="FAD SYNTHETASE-RELATED FMN ADENYLYLTRANSFERASE"/>
    <property type="match status" value="1"/>
</dbReference>
<keyword evidence="4" id="KW-0288">FMN</keyword>
<evidence type="ECO:0000256" key="13">
    <source>
        <dbReference type="SAM" id="MobiDB-lite"/>
    </source>
</evidence>
<evidence type="ECO:0000256" key="1">
    <source>
        <dbReference type="ARBA" id="ARBA00004726"/>
    </source>
</evidence>
<evidence type="ECO:0000256" key="3">
    <source>
        <dbReference type="ARBA" id="ARBA00022630"/>
    </source>
</evidence>
<keyword evidence="6" id="KW-0548">Nucleotidyltransferase</keyword>
<evidence type="ECO:0000313" key="16">
    <source>
        <dbReference type="Proteomes" id="UP000237271"/>
    </source>
</evidence>
<feature type="domain" description="Phosphoadenosine phosphosulphate reductase" evidence="14">
    <location>
        <begin position="135"/>
        <end position="244"/>
    </location>
</feature>
<protein>
    <recommendedName>
        <fullName evidence="2">FAD synthase</fullName>
        <ecNumber evidence="2">2.7.7.2</ecNumber>
    </recommendedName>
    <alternativeName>
        <fullName evidence="10">FAD pyrophosphorylase</fullName>
    </alternativeName>
    <alternativeName>
        <fullName evidence="11">FMN adenylyltransferase</fullName>
    </alternativeName>
</protein>
<sequence>MSSEQDAIRLYSSSEDEEEDTKCNQDVTVTEAGEPKDSFRLTAFDEEDDSEEEEKKSTPPVKQAASTEDEECAMANKTLTTQAPPRTASSSAMRSTLLRFDLFFAGADPAMQKRLQKALDVMRSAIDIFGLEGVCFSFNGGKDSTVVLHLLRIVVAKRVLEETQQAHVKAQQEADDGPKTVTSPRNSFVSAELLQEDELESRVKEQLQRVPVMYFDSYDQFPEVREFTEECTKKFELSCHVYKCSFVEGVKDILEKLKIKGIYMGVRGGDPYTEDMEHFSPSSPGWPPFLRVNPILQWTYADVWSFLRDCQLEYCSLYDHGYTSLGNIFDTVQNPELWRKGEDGKEGYYLPAYELKDGSSERCGRQKKAHTTSKSE</sequence>
<evidence type="ECO:0000256" key="10">
    <source>
        <dbReference type="ARBA" id="ARBA00031145"/>
    </source>
</evidence>
<gene>
    <name evidence="15" type="ORF">PHPALM_14833</name>
</gene>
<keyword evidence="9" id="KW-0067">ATP-binding</keyword>
<evidence type="ECO:0000256" key="8">
    <source>
        <dbReference type="ARBA" id="ARBA00022827"/>
    </source>
</evidence>
<dbReference type="GO" id="GO:0005524">
    <property type="term" value="F:ATP binding"/>
    <property type="evidence" value="ECO:0007669"/>
    <property type="project" value="UniProtKB-KW"/>
</dbReference>
<dbReference type="EMBL" id="NCKW01007994">
    <property type="protein sequence ID" value="POM68939.1"/>
    <property type="molecule type" value="Genomic_DNA"/>
</dbReference>
<name>A0A2P4XTY1_9STRA</name>
<dbReference type="GO" id="GO:0003919">
    <property type="term" value="F:FMN adenylyltransferase activity"/>
    <property type="evidence" value="ECO:0007669"/>
    <property type="project" value="UniProtKB-EC"/>
</dbReference>
<keyword evidence="3" id="KW-0285">Flavoprotein</keyword>
<dbReference type="CDD" id="cd23948">
    <property type="entry name" value="FAD_synthase"/>
    <property type="match status" value="1"/>
</dbReference>
<dbReference type="SUPFAM" id="SSF52402">
    <property type="entry name" value="Adenine nucleotide alpha hydrolases-like"/>
    <property type="match status" value="1"/>
</dbReference>
<dbReference type="InterPro" id="IPR002500">
    <property type="entry name" value="PAPS_reduct_dom"/>
</dbReference>
<evidence type="ECO:0000256" key="6">
    <source>
        <dbReference type="ARBA" id="ARBA00022695"/>
    </source>
</evidence>